<organism evidence="5 6">
    <name type="scientific">Streptomyces inusitatus</name>
    <dbReference type="NCBI Taxonomy" id="68221"/>
    <lineage>
        <taxon>Bacteria</taxon>
        <taxon>Bacillati</taxon>
        <taxon>Actinomycetota</taxon>
        <taxon>Actinomycetes</taxon>
        <taxon>Kitasatosporales</taxon>
        <taxon>Streptomycetaceae</taxon>
        <taxon>Streptomyces</taxon>
    </lineage>
</organism>
<comment type="caution">
    <text evidence="5">The sequence shown here is derived from an EMBL/GenBank/DDBJ whole genome shotgun (WGS) entry which is preliminary data.</text>
</comment>
<keyword evidence="2" id="KW-0813">Transport</keyword>
<accession>A0A918Q4D3</accession>
<evidence type="ECO:0000256" key="4">
    <source>
        <dbReference type="SAM" id="SignalP"/>
    </source>
</evidence>
<dbReference type="InterPro" id="IPR006059">
    <property type="entry name" value="SBP"/>
</dbReference>
<dbReference type="RefSeq" id="WP_190123137.1">
    <property type="nucleotide sequence ID" value="NZ_BMWG01000006.1"/>
</dbReference>
<dbReference type="GO" id="GO:1901982">
    <property type="term" value="F:maltose binding"/>
    <property type="evidence" value="ECO:0007669"/>
    <property type="project" value="TreeGrafter"/>
</dbReference>
<dbReference type="GO" id="GO:0015768">
    <property type="term" value="P:maltose transport"/>
    <property type="evidence" value="ECO:0007669"/>
    <property type="project" value="TreeGrafter"/>
</dbReference>
<reference evidence="5" key="2">
    <citation type="submission" date="2020-09" db="EMBL/GenBank/DDBJ databases">
        <authorList>
            <person name="Sun Q."/>
            <person name="Ohkuma M."/>
        </authorList>
    </citation>
    <scope>NUCLEOTIDE SEQUENCE</scope>
    <source>
        <strain evidence="5">JCM 4988</strain>
    </source>
</reference>
<dbReference type="GO" id="GO:0042956">
    <property type="term" value="P:maltodextrin transmembrane transport"/>
    <property type="evidence" value="ECO:0007669"/>
    <property type="project" value="TreeGrafter"/>
</dbReference>
<dbReference type="Proteomes" id="UP000630936">
    <property type="component" value="Unassembled WGS sequence"/>
</dbReference>
<reference evidence="5" key="1">
    <citation type="journal article" date="2014" name="Int. J. Syst. Evol. Microbiol.">
        <title>Complete genome sequence of Corynebacterium casei LMG S-19264T (=DSM 44701T), isolated from a smear-ripened cheese.</title>
        <authorList>
            <consortium name="US DOE Joint Genome Institute (JGI-PGF)"/>
            <person name="Walter F."/>
            <person name="Albersmeier A."/>
            <person name="Kalinowski J."/>
            <person name="Ruckert C."/>
        </authorList>
    </citation>
    <scope>NUCLEOTIDE SEQUENCE</scope>
    <source>
        <strain evidence="5">JCM 4988</strain>
    </source>
</reference>
<proteinExistence type="inferred from homology"/>
<dbReference type="GO" id="GO:0055052">
    <property type="term" value="C:ATP-binding cassette (ABC) transporter complex, substrate-binding subunit-containing"/>
    <property type="evidence" value="ECO:0007669"/>
    <property type="project" value="TreeGrafter"/>
</dbReference>
<sequence>MKRKLIAAVGVAVMMASVAACSSDSGTKAGQDPKDRTGTLTVWLMNDAQSTWPEVVKAANDEFKKKYPKVDVKIQYQLWADKTKKLDAALSGDKFPDVVELGNTETMTYILNEALAPIKDEKKYANSDTWIKGLKDTCTYEGTLYCVPYYGGARVGIYNAEMFQKGAGVDKMPATEADLIKALDKVQAKYGKDDKAFSALYLPGRYWYAAMSYVSAYGGQIAKYDEGSKEWSSQLSTPEAQKGIQHFVDLVKKYNKADKTKDEQDHANVMANEKTAVLYGNAWEAGSVTDSEGNGNGELKGKIHPVVMPGPEGKPLPTFIGGSDLGVISKSKQQDLGEDWISIYTNEKNQEALTAKNTLPNNTKQLEVLKTKPETAPAANAVEGAWFTPIAPGWAAIEKKEILEQMLLQIIRGTSVADATKKADEEINALINEKS</sequence>
<dbReference type="Pfam" id="PF01547">
    <property type="entry name" value="SBP_bac_1"/>
    <property type="match status" value="1"/>
</dbReference>
<evidence type="ECO:0000256" key="2">
    <source>
        <dbReference type="ARBA" id="ARBA00022448"/>
    </source>
</evidence>
<feature type="signal peptide" evidence="4">
    <location>
        <begin position="1"/>
        <end position="22"/>
    </location>
</feature>
<dbReference type="SUPFAM" id="SSF53850">
    <property type="entry name" value="Periplasmic binding protein-like II"/>
    <property type="match status" value="1"/>
</dbReference>
<dbReference type="PROSITE" id="PS51257">
    <property type="entry name" value="PROKAR_LIPOPROTEIN"/>
    <property type="match status" value="1"/>
</dbReference>
<name>A0A918Q4D3_9ACTN</name>
<dbReference type="PANTHER" id="PTHR30061">
    <property type="entry name" value="MALTOSE-BINDING PERIPLASMIC PROTEIN"/>
    <property type="match status" value="1"/>
</dbReference>
<dbReference type="AlphaFoldDB" id="A0A918Q4D3"/>
<dbReference type="PANTHER" id="PTHR30061:SF50">
    <property type="entry name" value="MALTOSE_MALTODEXTRIN-BINDING PERIPLASMIC PROTEIN"/>
    <property type="match status" value="1"/>
</dbReference>
<evidence type="ECO:0000313" key="6">
    <source>
        <dbReference type="Proteomes" id="UP000630936"/>
    </source>
</evidence>
<feature type="chain" id="PRO_5037495584" evidence="4">
    <location>
        <begin position="23"/>
        <end position="435"/>
    </location>
</feature>
<gene>
    <name evidence="5" type="ORF">GCM10010387_25490</name>
</gene>
<comment type="similarity">
    <text evidence="1">Belongs to the bacterial solute-binding protein 1 family.</text>
</comment>
<evidence type="ECO:0000256" key="3">
    <source>
        <dbReference type="ARBA" id="ARBA00022729"/>
    </source>
</evidence>
<keyword evidence="3 4" id="KW-0732">Signal</keyword>
<protein>
    <submittedName>
        <fullName evidence="5">Sugar ABC transporter substrate-binding protein</fullName>
    </submittedName>
</protein>
<dbReference type="EMBL" id="BMWG01000006">
    <property type="protein sequence ID" value="GGZ30716.1"/>
    <property type="molecule type" value="Genomic_DNA"/>
</dbReference>
<evidence type="ECO:0000313" key="5">
    <source>
        <dbReference type="EMBL" id="GGZ30716.1"/>
    </source>
</evidence>
<evidence type="ECO:0000256" key="1">
    <source>
        <dbReference type="ARBA" id="ARBA00008520"/>
    </source>
</evidence>
<keyword evidence="6" id="KW-1185">Reference proteome</keyword>
<dbReference type="Gene3D" id="3.40.190.10">
    <property type="entry name" value="Periplasmic binding protein-like II"/>
    <property type="match status" value="2"/>
</dbReference>